<dbReference type="Proteomes" id="UP001521184">
    <property type="component" value="Unassembled WGS sequence"/>
</dbReference>
<gene>
    <name evidence="1" type="ORF">SLS58_009507</name>
</gene>
<evidence type="ECO:0000313" key="1">
    <source>
        <dbReference type="EMBL" id="KAL1636981.1"/>
    </source>
</evidence>
<accession>A0ABR3TBP0</accession>
<comment type="caution">
    <text evidence="1">The sequence shown here is derived from an EMBL/GenBank/DDBJ whole genome shotgun (WGS) entry which is preliminary data.</text>
</comment>
<protein>
    <submittedName>
        <fullName evidence="1">Uncharacterized protein</fullName>
    </submittedName>
</protein>
<dbReference type="EMBL" id="JAKEKT020000094">
    <property type="protein sequence ID" value="KAL1636981.1"/>
    <property type="molecule type" value="Genomic_DNA"/>
</dbReference>
<evidence type="ECO:0000313" key="2">
    <source>
        <dbReference type="Proteomes" id="UP001521184"/>
    </source>
</evidence>
<name>A0ABR3TBP0_9PEZI</name>
<proteinExistence type="predicted"/>
<sequence>MDELWFDAAAQHGLAAAGTPLLYEPMAADTKTTRDSWEQTPRVSRHAEAAGCCSCTAALLAALRDHAHQHHHHRRTDQLLRLNAAALNAARACLECPVPHDAPVLLLLHLAQAVVANCRVAARGADADVDVDVELGGGGGRRLSVTLGSYAVADREDGRAVARRIIALQAQKIVPVLDGLLLLLPPPPPSHERDVCYNAPARAGGGRSEDEAVRVMAGLLRAEVDGMIAALSS</sequence>
<keyword evidence="2" id="KW-1185">Reference proteome</keyword>
<reference evidence="1 2" key="1">
    <citation type="journal article" date="2023" name="Plant Dis.">
        <title>First Report of Diplodia intermedia Causing Canker and Dieback Diseases on Apple Trees in Canada.</title>
        <authorList>
            <person name="Ellouze W."/>
            <person name="Ilyukhin E."/>
            <person name="Sulman M."/>
            <person name="Ali S."/>
        </authorList>
    </citation>
    <scope>NUCLEOTIDE SEQUENCE [LARGE SCALE GENOMIC DNA]</scope>
    <source>
        <strain evidence="1 2">M45-28</strain>
    </source>
</reference>
<organism evidence="1 2">
    <name type="scientific">Diplodia intermedia</name>
    <dbReference type="NCBI Taxonomy" id="856260"/>
    <lineage>
        <taxon>Eukaryota</taxon>
        <taxon>Fungi</taxon>
        <taxon>Dikarya</taxon>
        <taxon>Ascomycota</taxon>
        <taxon>Pezizomycotina</taxon>
        <taxon>Dothideomycetes</taxon>
        <taxon>Dothideomycetes incertae sedis</taxon>
        <taxon>Botryosphaeriales</taxon>
        <taxon>Botryosphaeriaceae</taxon>
        <taxon>Diplodia</taxon>
    </lineage>
</organism>